<sequence length="302" mass="35825">MENIYPKISVVIPSFNQGSFIEETILSIINQKYPNLELIIIDALSTDSTLKIIKKYFNKINYFVSEKDNGQAHALNKGFKMASGQICSYLNSDDTYIDNILWKIAEQYKKNKFKWIYTDVLFGNSIKNSTYFERRISSFEEFCAIQTIAQQGVFWENNSLKKPWFDENLMYVMDHKFFINLYKNFGKPNYLNITGAFFRIHGNSKTSKFEKILFDERKKIGLEYAELSDNKYQKNKIKLEIKRLDLKIKMHKTYSDMLACKKLTIKIKFFLEMLIIFIKSPFKKRDLFFFGYLKKSIKLLVM</sequence>
<dbReference type="eggNOG" id="COG1215">
    <property type="taxonomic scope" value="Bacteria"/>
</dbReference>
<dbReference type="InterPro" id="IPR001173">
    <property type="entry name" value="Glyco_trans_2-like"/>
</dbReference>
<dbReference type="GeneID" id="60201019"/>
<protein>
    <recommendedName>
        <fullName evidence="1">Glycosyltransferase 2-like domain-containing protein</fullName>
    </recommendedName>
</protein>
<dbReference type="Proteomes" id="UP000001589">
    <property type="component" value="Chromosome"/>
</dbReference>
<dbReference type="HOGENOM" id="CLU_025996_21_0_3"/>
<dbReference type="KEGG" id="pmc:P9515_13831"/>
<organism evidence="2 3">
    <name type="scientific">Prochlorococcus marinus (strain MIT 9515)</name>
    <dbReference type="NCBI Taxonomy" id="167542"/>
    <lineage>
        <taxon>Bacteria</taxon>
        <taxon>Bacillati</taxon>
        <taxon>Cyanobacteriota</taxon>
        <taxon>Cyanophyceae</taxon>
        <taxon>Synechococcales</taxon>
        <taxon>Prochlorococcaceae</taxon>
        <taxon>Prochlorococcus</taxon>
    </lineage>
</organism>
<reference evidence="2 3" key="1">
    <citation type="journal article" date="2007" name="PLoS Genet.">
        <title>Patterns and implications of gene gain and loss in the evolution of Prochlorococcus.</title>
        <authorList>
            <person name="Kettler G.C."/>
            <person name="Martiny A.C."/>
            <person name="Huang K."/>
            <person name="Zucker J."/>
            <person name="Coleman M.L."/>
            <person name="Rodrigue S."/>
            <person name="Chen F."/>
            <person name="Lapidus A."/>
            <person name="Ferriera S."/>
            <person name="Johnson J."/>
            <person name="Steglich C."/>
            <person name="Church G.M."/>
            <person name="Richardson P."/>
            <person name="Chisholm S.W."/>
        </authorList>
    </citation>
    <scope>NUCLEOTIDE SEQUENCE [LARGE SCALE GENOMIC DNA]</scope>
    <source>
        <strain evidence="2 3">MIT 9515</strain>
    </source>
</reference>
<dbReference type="InterPro" id="IPR029044">
    <property type="entry name" value="Nucleotide-diphossugar_trans"/>
</dbReference>
<accession>A2BXS9</accession>
<dbReference type="SUPFAM" id="SSF53448">
    <property type="entry name" value="Nucleotide-diphospho-sugar transferases"/>
    <property type="match status" value="1"/>
</dbReference>
<dbReference type="RefSeq" id="WP_011820687.1">
    <property type="nucleotide sequence ID" value="NC_008817.1"/>
</dbReference>
<dbReference type="PANTHER" id="PTHR22916:SF65">
    <property type="entry name" value="SLR1065 PROTEIN"/>
    <property type="match status" value="1"/>
</dbReference>
<dbReference type="Pfam" id="PF00535">
    <property type="entry name" value="Glycos_transf_2"/>
    <property type="match status" value="1"/>
</dbReference>
<evidence type="ECO:0000313" key="2">
    <source>
        <dbReference type="EMBL" id="ABM72590.1"/>
    </source>
</evidence>
<dbReference type="PANTHER" id="PTHR22916">
    <property type="entry name" value="GLYCOSYLTRANSFERASE"/>
    <property type="match status" value="1"/>
</dbReference>
<dbReference type="EMBL" id="CP000552">
    <property type="protein sequence ID" value="ABM72590.1"/>
    <property type="molecule type" value="Genomic_DNA"/>
</dbReference>
<proteinExistence type="predicted"/>
<dbReference type="CDD" id="cd06433">
    <property type="entry name" value="GT_2_WfgS_like"/>
    <property type="match status" value="1"/>
</dbReference>
<evidence type="ECO:0000313" key="3">
    <source>
        <dbReference type="Proteomes" id="UP000001589"/>
    </source>
</evidence>
<name>A2BXS9_PROM5</name>
<gene>
    <name evidence="2" type="ordered locus">P9515_13831</name>
</gene>
<dbReference type="Gene3D" id="3.90.550.10">
    <property type="entry name" value="Spore Coat Polysaccharide Biosynthesis Protein SpsA, Chain A"/>
    <property type="match status" value="1"/>
</dbReference>
<dbReference type="STRING" id="167542.P9515_13831"/>
<dbReference type="AlphaFoldDB" id="A2BXS9"/>
<evidence type="ECO:0000259" key="1">
    <source>
        <dbReference type="Pfam" id="PF00535"/>
    </source>
</evidence>
<dbReference type="OrthoDB" id="396512at2"/>
<dbReference type="CAZy" id="GT2">
    <property type="family name" value="Glycosyltransferase Family 2"/>
</dbReference>
<feature type="domain" description="Glycosyltransferase 2-like" evidence="1">
    <location>
        <begin position="9"/>
        <end position="118"/>
    </location>
</feature>